<organism evidence="2 3">
    <name type="scientific">Modestobacter caceresii</name>
    <dbReference type="NCBI Taxonomy" id="1522368"/>
    <lineage>
        <taxon>Bacteria</taxon>
        <taxon>Bacillati</taxon>
        <taxon>Actinomycetota</taxon>
        <taxon>Actinomycetes</taxon>
        <taxon>Geodermatophilales</taxon>
        <taxon>Geodermatophilaceae</taxon>
        <taxon>Modestobacter</taxon>
    </lineage>
</organism>
<keyword evidence="3" id="KW-1185">Reference proteome</keyword>
<dbReference type="PROSITE" id="PS51257">
    <property type="entry name" value="PROKAR_LIPOPROTEIN"/>
    <property type="match status" value="1"/>
</dbReference>
<dbReference type="AlphaFoldDB" id="A0A098Y5N8"/>
<proteinExistence type="predicted"/>
<feature type="region of interest" description="Disordered" evidence="1">
    <location>
        <begin position="67"/>
        <end position="101"/>
    </location>
</feature>
<accession>A0A098Y5N8</accession>
<dbReference type="Proteomes" id="UP000029713">
    <property type="component" value="Unassembled WGS sequence"/>
</dbReference>
<dbReference type="RefSeq" id="WP_036336283.1">
    <property type="nucleotide sequence ID" value="NZ_JPMX01000057.1"/>
</dbReference>
<comment type="caution">
    <text evidence="2">The sequence shown here is derived from an EMBL/GenBank/DDBJ whole genome shotgun (WGS) entry which is preliminary data.</text>
</comment>
<evidence type="ECO:0000313" key="3">
    <source>
        <dbReference type="Proteomes" id="UP000029713"/>
    </source>
</evidence>
<evidence type="ECO:0000256" key="1">
    <source>
        <dbReference type="SAM" id="MobiDB-lite"/>
    </source>
</evidence>
<dbReference type="EMBL" id="JPMX01000057">
    <property type="protein sequence ID" value="KGH46198.1"/>
    <property type="molecule type" value="Genomic_DNA"/>
</dbReference>
<evidence type="ECO:0000313" key="2">
    <source>
        <dbReference type="EMBL" id="KGH46198.1"/>
    </source>
</evidence>
<gene>
    <name evidence="2" type="ORF">IN07_13150</name>
</gene>
<name>A0A098Y5N8_9ACTN</name>
<reference evidence="2 3" key="1">
    <citation type="submission" date="2014-07" db="EMBL/GenBank/DDBJ databases">
        <title>Biosystematic studies on Modestobacter strains isolated from extreme hyper-arid desert soil and from historic building.</title>
        <authorList>
            <person name="Bukarasam K."/>
            <person name="Bull A."/>
            <person name="Girard G."/>
            <person name="van Wezel G."/>
            <person name="Goodfellow M."/>
        </authorList>
    </citation>
    <scope>NUCLEOTIDE SEQUENCE [LARGE SCALE GENOMIC DNA]</scope>
    <source>
        <strain evidence="2 3">KNN45-2b</strain>
    </source>
</reference>
<protein>
    <submittedName>
        <fullName evidence="2">Uncharacterized protein</fullName>
    </submittedName>
</protein>
<sequence>MTRDHRRLRGPAAGWRRRALPLGVLLVVTTGLVGCGQDPASVEPEVTAEDLQDVRDELDALERRVEALESEPTAEPTAEPDESDPTEPPVEPTPQFTEGEDVSVRAEVVGLIATTDIGTAFRVSTGSGRAVAVVSATPVQPLAVQDVVRVSGTATTVDPETFERDFGIAAAVVFDDPDAFFAGEAGQIAIAADQVQLGGTTALD</sequence>